<dbReference type="Proteomes" id="UP000278807">
    <property type="component" value="Unassembled WGS sequence"/>
</dbReference>
<dbReference type="EMBL" id="UZAE01014845">
    <property type="protein sequence ID" value="VDO14613.1"/>
    <property type="molecule type" value="Genomic_DNA"/>
</dbReference>
<evidence type="ECO:0000313" key="3">
    <source>
        <dbReference type="WBParaSite" id="HNAJ_0001300501-mRNA-1"/>
    </source>
</evidence>
<sequence>MMTEYILKLVTAYLSSRINGRIGIKHESIFIHTRLFQEKIIRGVIHTVGTQFENPLALHAEILMNREGHSNKIWGSIQINRRLCQEFVPNHLVHSMLRFSDHHQ</sequence>
<dbReference type="WBParaSite" id="HNAJ_0001300501-mRNA-1">
    <property type="protein sequence ID" value="HNAJ_0001300501-mRNA-1"/>
    <property type="gene ID" value="HNAJ_0001300501"/>
</dbReference>
<evidence type="ECO:0000313" key="1">
    <source>
        <dbReference type="EMBL" id="VDO14613.1"/>
    </source>
</evidence>
<evidence type="ECO:0000313" key="2">
    <source>
        <dbReference type="Proteomes" id="UP000278807"/>
    </source>
</evidence>
<reference evidence="3" key="1">
    <citation type="submission" date="2017-02" db="UniProtKB">
        <authorList>
            <consortium name="WormBaseParasite"/>
        </authorList>
    </citation>
    <scope>IDENTIFICATION</scope>
</reference>
<gene>
    <name evidence="1" type="ORF">HNAJ_LOCUS12979</name>
</gene>
<name>A0A0R3TYQ6_RODNA</name>
<protein>
    <submittedName>
        <fullName evidence="3">Ribonuclease P</fullName>
    </submittedName>
</protein>
<proteinExistence type="predicted"/>
<keyword evidence="2" id="KW-1185">Reference proteome</keyword>
<organism evidence="3">
    <name type="scientific">Rodentolepis nana</name>
    <name type="common">Dwarf tapeworm</name>
    <name type="synonym">Hymenolepis nana</name>
    <dbReference type="NCBI Taxonomy" id="102285"/>
    <lineage>
        <taxon>Eukaryota</taxon>
        <taxon>Metazoa</taxon>
        <taxon>Spiralia</taxon>
        <taxon>Lophotrochozoa</taxon>
        <taxon>Platyhelminthes</taxon>
        <taxon>Cestoda</taxon>
        <taxon>Eucestoda</taxon>
        <taxon>Cyclophyllidea</taxon>
        <taxon>Hymenolepididae</taxon>
        <taxon>Rodentolepis</taxon>
    </lineage>
</organism>
<dbReference type="AlphaFoldDB" id="A0A0R3TYQ6"/>
<reference evidence="1 2" key="2">
    <citation type="submission" date="2018-11" db="EMBL/GenBank/DDBJ databases">
        <authorList>
            <consortium name="Pathogen Informatics"/>
        </authorList>
    </citation>
    <scope>NUCLEOTIDE SEQUENCE [LARGE SCALE GENOMIC DNA]</scope>
</reference>
<accession>A0A0R3TYQ6</accession>